<dbReference type="KEGG" id="sbae:DSM104329_04791"/>
<dbReference type="EMBL" id="CP087164">
    <property type="protein sequence ID" value="UGS38367.1"/>
    <property type="molecule type" value="Genomic_DNA"/>
</dbReference>
<dbReference type="Proteomes" id="UP001162834">
    <property type="component" value="Chromosome"/>
</dbReference>
<gene>
    <name evidence="2" type="ORF">DSM104329_04791</name>
</gene>
<dbReference type="AlphaFoldDB" id="A0A9E7C376"/>
<sequence>MIVLAGWGALLMGFAALQLAFGPHVIEIALLGGAGLACLVVGLLGWRGRLTGPQPGERRRVAVRSMATVLAALGVALMAFGAEAGPWLVMIGAGATAIGLGGVAREWRAERRS</sequence>
<reference evidence="2" key="1">
    <citation type="journal article" date="2022" name="Int. J. Syst. Evol. Microbiol.">
        <title>Pseudomonas aegrilactucae sp. nov. and Pseudomonas morbosilactucae sp. nov., pathogens causing bacterial rot of lettuce in Japan.</title>
        <authorList>
            <person name="Sawada H."/>
            <person name="Fujikawa T."/>
            <person name="Satou M."/>
        </authorList>
    </citation>
    <scope>NUCLEOTIDE SEQUENCE</scope>
    <source>
        <strain evidence="2">0166_1</strain>
    </source>
</reference>
<organism evidence="2 3">
    <name type="scientific">Capillimicrobium parvum</name>
    <dbReference type="NCBI Taxonomy" id="2884022"/>
    <lineage>
        <taxon>Bacteria</taxon>
        <taxon>Bacillati</taxon>
        <taxon>Actinomycetota</taxon>
        <taxon>Thermoleophilia</taxon>
        <taxon>Solirubrobacterales</taxon>
        <taxon>Capillimicrobiaceae</taxon>
        <taxon>Capillimicrobium</taxon>
    </lineage>
</organism>
<name>A0A9E7C376_9ACTN</name>
<feature type="transmembrane region" description="Helical" evidence="1">
    <location>
        <begin position="28"/>
        <end position="49"/>
    </location>
</feature>
<feature type="transmembrane region" description="Helical" evidence="1">
    <location>
        <begin position="87"/>
        <end position="104"/>
    </location>
</feature>
<keyword evidence="1" id="KW-1133">Transmembrane helix</keyword>
<accession>A0A9E7C376</accession>
<keyword evidence="3" id="KW-1185">Reference proteome</keyword>
<evidence type="ECO:0000313" key="2">
    <source>
        <dbReference type="EMBL" id="UGS38367.1"/>
    </source>
</evidence>
<keyword evidence="1" id="KW-0812">Transmembrane</keyword>
<evidence type="ECO:0000313" key="3">
    <source>
        <dbReference type="Proteomes" id="UP001162834"/>
    </source>
</evidence>
<proteinExistence type="predicted"/>
<feature type="transmembrane region" description="Helical" evidence="1">
    <location>
        <begin position="61"/>
        <end position="81"/>
    </location>
</feature>
<keyword evidence="1" id="KW-0472">Membrane</keyword>
<evidence type="ECO:0000256" key="1">
    <source>
        <dbReference type="SAM" id="Phobius"/>
    </source>
</evidence>
<protein>
    <submittedName>
        <fullName evidence="2">Uncharacterized protein</fullName>
    </submittedName>
</protein>
<dbReference type="RefSeq" id="WP_259312389.1">
    <property type="nucleotide sequence ID" value="NZ_CP087164.1"/>
</dbReference>